<dbReference type="EMBL" id="AP003350">
    <property type="protein sequence ID" value="BAD87469.1"/>
    <property type="molecule type" value="Genomic_DNA"/>
</dbReference>
<protein>
    <submittedName>
        <fullName evidence="1">Uncharacterized protein P0702H08.13</fullName>
    </submittedName>
</protein>
<organism evidence="1">
    <name type="scientific">Oryza sativa subsp. japonica</name>
    <name type="common">Rice</name>
    <dbReference type="NCBI Taxonomy" id="39947"/>
    <lineage>
        <taxon>Eukaryota</taxon>
        <taxon>Viridiplantae</taxon>
        <taxon>Streptophyta</taxon>
        <taxon>Embryophyta</taxon>
        <taxon>Tracheophyta</taxon>
        <taxon>Spermatophyta</taxon>
        <taxon>Magnoliopsida</taxon>
        <taxon>Liliopsida</taxon>
        <taxon>Poales</taxon>
        <taxon>Poaceae</taxon>
        <taxon>BOP clade</taxon>
        <taxon>Oryzoideae</taxon>
        <taxon>Oryzeae</taxon>
        <taxon>Oryzinae</taxon>
        <taxon>Oryza</taxon>
        <taxon>Oryza sativa</taxon>
    </lineage>
</organism>
<accession>Q5JM29</accession>
<sequence length="60" mass="6617">MTSTASTPVGTLNTLLAVELLKRMDRRARACPQTVAPTIYTYSILVDCLPSRRAYPHPPT</sequence>
<dbReference type="AlphaFoldDB" id="Q5JM29"/>
<dbReference type="Proteomes" id="UP000817658">
    <property type="component" value="Chromosome 1"/>
</dbReference>
<evidence type="ECO:0000313" key="1">
    <source>
        <dbReference type="EMBL" id="BAD87469.1"/>
    </source>
</evidence>
<reference evidence="1" key="1">
    <citation type="journal article" date="2002" name="Nature">
        <title>The genome sequence and structure of rice chromosome 1.</title>
        <authorList>
            <person name="Sasaki T."/>
            <person name="Matsumoto T."/>
            <person name="Yamamoto K."/>
            <person name="Sakata K."/>
            <person name="Baba T."/>
            <person name="Katayose Y."/>
            <person name="Wu J."/>
            <person name="Niimura Y."/>
            <person name="Cheng Z."/>
            <person name="Nagamura Y."/>
            <person name="Antonio B.A."/>
            <person name="Kanamori H."/>
            <person name="Hosokawa S."/>
            <person name="Masukawa M."/>
            <person name="Arikawa K."/>
            <person name="Chiden Y."/>
            <person name="Hayashi M."/>
            <person name="Okamoto M."/>
            <person name="Ando T."/>
            <person name="Aoki H."/>
            <person name="Arita K."/>
            <person name="Hamada M."/>
            <person name="Harada C."/>
            <person name="Hijishita S."/>
            <person name="Honda M."/>
            <person name="Ichikawa Y."/>
            <person name="Idonuma A."/>
            <person name="Iijima M."/>
            <person name="Ikeda M."/>
            <person name="Ikeno M."/>
            <person name="Itoh S."/>
            <person name="Itoh T."/>
            <person name="Itoh Y."/>
            <person name="Itoh Y."/>
            <person name="Iwabuchi A."/>
            <person name="Kamiya K."/>
            <person name="Karasawa W."/>
            <person name="Katagiri S."/>
            <person name="Kikuta A."/>
            <person name="Kobayashi N."/>
            <person name="Kono I."/>
            <person name="Machita K."/>
            <person name="Maehara T."/>
            <person name="Mizuno H."/>
            <person name="Mizubayashi T."/>
            <person name="Mukai Y."/>
            <person name="Nagasaki H."/>
            <person name="Nakashima M."/>
            <person name="Nakama Y."/>
            <person name="Nakamichi Y."/>
            <person name="Nakamura M."/>
            <person name="Namiki N."/>
            <person name="Negishi M."/>
            <person name="Ohta I."/>
            <person name="Ono N."/>
            <person name="Saji S."/>
            <person name="Sakai K."/>
            <person name="Shibata M."/>
            <person name="Shimokawa T."/>
            <person name="Shomura A."/>
            <person name="Song J."/>
            <person name="Takazaki Y."/>
            <person name="Terasawa K."/>
            <person name="Tsuji K."/>
            <person name="Waki K."/>
            <person name="Yamagata H."/>
            <person name="Yamane H."/>
            <person name="Yoshiki S."/>
            <person name="Yoshihara R."/>
            <person name="Yukawa K."/>
            <person name="Zhong H."/>
            <person name="Iwama H."/>
            <person name="Endo T."/>
            <person name="Ito H."/>
            <person name="Hahn J.H."/>
            <person name="Kim H.I."/>
            <person name="Eun M.Y."/>
            <person name="Yano M."/>
            <person name="Jiang J."/>
            <person name="Gojobori T."/>
        </authorList>
    </citation>
    <scope>NUCLEOTIDE SEQUENCE [LARGE SCALE GENOMIC DNA]</scope>
</reference>
<name>Q5JM29_ORYSJ</name>
<gene>
    <name evidence="1" type="primary">P0702H08.13</name>
</gene>
<proteinExistence type="predicted"/>